<feature type="region of interest" description="Disordered" evidence="1">
    <location>
        <begin position="40"/>
        <end position="63"/>
    </location>
</feature>
<dbReference type="RefSeq" id="WP_086172633.1">
    <property type="nucleotide sequence ID" value="NZ_MRYD01000265.1"/>
</dbReference>
<comment type="caution">
    <text evidence="2">The sequence shown here is derived from an EMBL/GenBank/DDBJ whole genome shotgun (WGS) entry which is preliminary data.</text>
</comment>
<proteinExistence type="predicted"/>
<keyword evidence="3" id="KW-1185">Reference proteome</keyword>
<evidence type="ECO:0000313" key="3">
    <source>
        <dbReference type="Proteomes" id="UP000194266"/>
    </source>
</evidence>
<name>A0ABX3YA13_9ACTN</name>
<evidence type="ECO:0000256" key="1">
    <source>
        <dbReference type="SAM" id="MobiDB-lite"/>
    </source>
</evidence>
<accession>A0ABX3YA13</accession>
<protein>
    <submittedName>
        <fullName evidence="2">Uncharacterized protein</fullName>
    </submittedName>
</protein>
<dbReference type="Proteomes" id="UP000194266">
    <property type="component" value="Unassembled WGS sequence"/>
</dbReference>
<organism evidence="2 3">
    <name type="scientific">Streptomyces pharetrae CZA14</name>
    <dbReference type="NCBI Taxonomy" id="1144883"/>
    <lineage>
        <taxon>Bacteria</taxon>
        <taxon>Bacillati</taxon>
        <taxon>Actinomycetota</taxon>
        <taxon>Actinomycetes</taxon>
        <taxon>Kitasatosporales</taxon>
        <taxon>Streptomycetaceae</taxon>
        <taxon>Streptomyces</taxon>
    </lineage>
</organism>
<gene>
    <name evidence="2" type="ORF">OQI_31555</name>
</gene>
<dbReference type="EMBL" id="MRYD01000265">
    <property type="protein sequence ID" value="OSZ56695.1"/>
    <property type="molecule type" value="Genomic_DNA"/>
</dbReference>
<sequence length="116" mass="12550">MDGLAFKEAEVEIEAARWVVAGLLRTPVASCPDFLDGQEVADPRGVGRPVRGPHRGRTADRSDSSAWWKADASSWFGAGGRPRSGAFGCVIEDLLLVPDDGHEMFHRLPHELTVVG</sequence>
<evidence type="ECO:0000313" key="2">
    <source>
        <dbReference type="EMBL" id="OSZ56695.1"/>
    </source>
</evidence>
<reference evidence="2 3" key="1">
    <citation type="submission" date="2016-12" db="EMBL/GenBank/DDBJ databases">
        <title>Genome Mining:The Detection of Biosynthetic Gene Clusters to Aid in the Expression of Curamycin A produced by Streptomyces sp. strain CZA14.</title>
        <authorList>
            <person name="Durrell K.A."/>
            <person name="Kirby B.M."/>
            <person name="Khan W."/>
            <person name="Mthethwa T."/>
            <person name="Le Roes-Hill M."/>
        </authorList>
    </citation>
    <scope>NUCLEOTIDE SEQUENCE [LARGE SCALE GENOMIC DNA]</scope>
    <source>
        <strain evidence="2 3">CZA14</strain>
    </source>
</reference>